<proteinExistence type="predicted"/>
<dbReference type="EMBL" id="CP003696">
    <property type="protein sequence ID" value="AGP30074.1"/>
    <property type="molecule type" value="Genomic_DNA"/>
</dbReference>
<gene>
    <name evidence="3" type="ORF">A606_02105</name>
</gene>
<dbReference type="STRING" id="1200352.A606_02105"/>
<sequence>MLDRLDDVSQIPNPYNRPLPPEIYRRRRIAAVAVLVVVILVLWLIIRGISGGGSDGSSIATETSSTAVTSRSTTATTTQTTSASASQTSGETAAGETDSAETSAVAEPDEQCNLDDLGIVVQAGAPTYAAGELPDFYMTVTNPTETDCEVDLVENPMSFEVFTLSDYSRVWADTDCNEPASSGVIELAAGESRNYSLGGWSRTTSSPGECTDRQPVGTGSFLLYGHLGEKTSEPATFNLA</sequence>
<evidence type="ECO:0000256" key="2">
    <source>
        <dbReference type="SAM" id="Phobius"/>
    </source>
</evidence>
<keyword evidence="2" id="KW-0812">Transmembrane</keyword>
<keyword evidence="2" id="KW-1133">Transmembrane helix</keyword>
<protein>
    <submittedName>
        <fullName evidence="3">Uncharacterized protein</fullName>
    </submittedName>
</protein>
<evidence type="ECO:0000256" key="1">
    <source>
        <dbReference type="SAM" id="MobiDB-lite"/>
    </source>
</evidence>
<dbReference type="Proteomes" id="UP000014809">
    <property type="component" value="Chromosome"/>
</dbReference>
<dbReference type="PATRIC" id="fig|1200352.3.peg.425"/>
<dbReference type="AlphaFoldDB" id="S4XC72"/>
<evidence type="ECO:0000313" key="4">
    <source>
        <dbReference type="Proteomes" id="UP000014809"/>
    </source>
</evidence>
<dbReference type="eggNOG" id="COG1572">
    <property type="taxonomic scope" value="Bacteria"/>
</dbReference>
<feature type="region of interest" description="Disordered" evidence="1">
    <location>
        <begin position="54"/>
        <end position="108"/>
    </location>
</feature>
<reference evidence="3 4" key="1">
    <citation type="submission" date="2012-06" db="EMBL/GenBank/DDBJ databases">
        <title>Complete genome sequence of Corynebacterium terpenotabidum Y-11 (=DSM 44721).</title>
        <authorList>
            <person name="Ruckert C."/>
            <person name="Albersmeier A."/>
            <person name="Al-Dilaimi A."/>
            <person name="Szczepanowski R."/>
            <person name="Kalinowski J."/>
        </authorList>
    </citation>
    <scope>NUCLEOTIDE SEQUENCE [LARGE SCALE GENOMIC DNA]</scope>
    <source>
        <strain evidence="3 4">Y-11</strain>
    </source>
</reference>
<name>S4XC72_9CORY</name>
<evidence type="ECO:0000313" key="3">
    <source>
        <dbReference type="EMBL" id="AGP30074.1"/>
    </source>
</evidence>
<feature type="compositionally biased region" description="Low complexity" evidence="1">
    <location>
        <begin position="56"/>
        <end position="94"/>
    </location>
</feature>
<keyword evidence="4" id="KW-1185">Reference proteome</keyword>
<dbReference type="HOGENOM" id="CLU_075791_1_1_11"/>
<organism evidence="3 4">
    <name type="scientific">Corynebacterium terpenotabidum Y-11</name>
    <dbReference type="NCBI Taxonomy" id="1200352"/>
    <lineage>
        <taxon>Bacteria</taxon>
        <taxon>Bacillati</taxon>
        <taxon>Actinomycetota</taxon>
        <taxon>Actinomycetes</taxon>
        <taxon>Mycobacteriales</taxon>
        <taxon>Corynebacteriaceae</taxon>
        <taxon>Corynebacterium</taxon>
    </lineage>
</organism>
<accession>S4XC72</accession>
<dbReference type="KEGG" id="cter:A606_02105"/>
<keyword evidence="2" id="KW-0472">Membrane</keyword>
<feature type="transmembrane region" description="Helical" evidence="2">
    <location>
        <begin position="29"/>
        <end position="46"/>
    </location>
</feature>